<dbReference type="SUPFAM" id="SSF54928">
    <property type="entry name" value="RNA-binding domain, RBD"/>
    <property type="match status" value="1"/>
</dbReference>
<dbReference type="GO" id="GO:0005634">
    <property type="term" value="C:nucleus"/>
    <property type="evidence" value="ECO:0007669"/>
    <property type="project" value="TreeGrafter"/>
</dbReference>
<dbReference type="PANTHER" id="PTHR48024">
    <property type="entry name" value="GEO13361P1-RELATED"/>
    <property type="match status" value="1"/>
</dbReference>
<evidence type="ECO:0008006" key="4">
    <source>
        <dbReference type="Google" id="ProtNLM"/>
    </source>
</evidence>
<sequence>MNQRTGRCKGYGFVLFRTRAAAKRALNDPLKIIGGRVTKCRLACFGPPAAAGQAPGSATVRVGLLNPAAGLSPALSGGAAGVSHQPYHKE</sequence>
<keyword evidence="1" id="KW-0694">RNA-binding</keyword>
<dbReference type="STRING" id="906689.A0A2I0V7L2"/>
<accession>A0A2I0V7L2</accession>
<reference evidence="2 3" key="1">
    <citation type="journal article" date="2016" name="Sci. Rep.">
        <title>The Dendrobium catenatum Lindl. genome sequence provides insights into polysaccharide synthase, floral development and adaptive evolution.</title>
        <authorList>
            <person name="Zhang G.Q."/>
            <person name="Xu Q."/>
            <person name="Bian C."/>
            <person name="Tsai W.C."/>
            <person name="Yeh C.M."/>
            <person name="Liu K.W."/>
            <person name="Yoshida K."/>
            <person name="Zhang L.S."/>
            <person name="Chang S.B."/>
            <person name="Chen F."/>
            <person name="Shi Y."/>
            <person name="Su Y.Y."/>
            <person name="Zhang Y.Q."/>
            <person name="Chen L.J."/>
            <person name="Yin Y."/>
            <person name="Lin M."/>
            <person name="Huang H."/>
            <person name="Deng H."/>
            <person name="Wang Z.W."/>
            <person name="Zhu S.L."/>
            <person name="Zhao X."/>
            <person name="Deng C."/>
            <person name="Niu S.C."/>
            <person name="Huang J."/>
            <person name="Wang M."/>
            <person name="Liu G.H."/>
            <person name="Yang H.J."/>
            <person name="Xiao X.J."/>
            <person name="Hsiao Y.Y."/>
            <person name="Wu W.L."/>
            <person name="Chen Y.Y."/>
            <person name="Mitsuda N."/>
            <person name="Ohme-Takagi M."/>
            <person name="Luo Y.B."/>
            <person name="Van de Peer Y."/>
            <person name="Liu Z.J."/>
        </authorList>
    </citation>
    <scope>NUCLEOTIDE SEQUENCE [LARGE SCALE GENOMIC DNA]</scope>
    <source>
        <tissue evidence="2">The whole plant</tissue>
    </source>
</reference>
<evidence type="ECO:0000313" key="2">
    <source>
        <dbReference type="EMBL" id="PKU59405.1"/>
    </source>
</evidence>
<dbReference type="InterPro" id="IPR035979">
    <property type="entry name" value="RBD_domain_sf"/>
</dbReference>
<dbReference type="InterPro" id="IPR050886">
    <property type="entry name" value="RNA-binding_reg"/>
</dbReference>
<dbReference type="InterPro" id="IPR012677">
    <property type="entry name" value="Nucleotide-bd_a/b_plait_sf"/>
</dbReference>
<dbReference type="Gene3D" id="3.30.70.330">
    <property type="match status" value="1"/>
</dbReference>
<keyword evidence="3" id="KW-1185">Reference proteome</keyword>
<dbReference type="Proteomes" id="UP000233837">
    <property type="component" value="Unassembled WGS sequence"/>
</dbReference>
<reference evidence="2 3" key="2">
    <citation type="journal article" date="2017" name="Nature">
        <title>The Apostasia genome and the evolution of orchids.</title>
        <authorList>
            <person name="Zhang G.Q."/>
            <person name="Liu K.W."/>
            <person name="Li Z."/>
            <person name="Lohaus R."/>
            <person name="Hsiao Y.Y."/>
            <person name="Niu S.C."/>
            <person name="Wang J.Y."/>
            <person name="Lin Y.C."/>
            <person name="Xu Q."/>
            <person name="Chen L.J."/>
            <person name="Yoshida K."/>
            <person name="Fujiwara S."/>
            <person name="Wang Z.W."/>
            <person name="Zhang Y.Q."/>
            <person name="Mitsuda N."/>
            <person name="Wang M."/>
            <person name="Liu G.H."/>
            <person name="Pecoraro L."/>
            <person name="Huang H.X."/>
            <person name="Xiao X.J."/>
            <person name="Lin M."/>
            <person name="Wu X.Y."/>
            <person name="Wu W.L."/>
            <person name="Chen Y.Y."/>
            <person name="Chang S.B."/>
            <person name="Sakamoto S."/>
            <person name="Ohme-Takagi M."/>
            <person name="Yagi M."/>
            <person name="Zeng S.J."/>
            <person name="Shen C.Y."/>
            <person name="Yeh C.M."/>
            <person name="Luo Y.B."/>
            <person name="Tsai W.C."/>
            <person name="Van de Peer Y."/>
            <person name="Liu Z.J."/>
        </authorList>
    </citation>
    <scope>NUCLEOTIDE SEQUENCE [LARGE SCALE GENOMIC DNA]</scope>
    <source>
        <tissue evidence="2">The whole plant</tissue>
    </source>
</reference>
<proteinExistence type="predicted"/>
<gene>
    <name evidence="2" type="ORF">MA16_Dca012733</name>
</gene>
<dbReference type="EMBL" id="KZ504112">
    <property type="protein sequence ID" value="PKU59405.1"/>
    <property type="molecule type" value="Genomic_DNA"/>
</dbReference>
<evidence type="ECO:0000256" key="1">
    <source>
        <dbReference type="ARBA" id="ARBA00022884"/>
    </source>
</evidence>
<name>A0A2I0V7L2_9ASPA</name>
<dbReference type="AlphaFoldDB" id="A0A2I0V7L2"/>
<organism evidence="2 3">
    <name type="scientific">Dendrobium catenatum</name>
    <dbReference type="NCBI Taxonomy" id="906689"/>
    <lineage>
        <taxon>Eukaryota</taxon>
        <taxon>Viridiplantae</taxon>
        <taxon>Streptophyta</taxon>
        <taxon>Embryophyta</taxon>
        <taxon>Tracheophyta</taxon>
        <taxon>Spermatophyta</taxon>
        <taxon>Magnoliopsida</taxon>
        <taxon>Liliopsida</taxon>
        <taxon>Asparagales</taxon>
        <taxon>Orchidaceae</taxon>
        <taxon>Epidendroideae</taxon>
        <taxon>Malaxideae</taxon>
        <taxon>Dendrobiinae</taxon>
        <taxon>Dendrobium</taxon>
    </lineage>
</organism>
<protein>
    <recommendedName>
        <fullName evidence="4">RRM domain-containing protein</fullName>
    </recommendedName>
</protein>
<dbReference type="GO" id="GO:0003723">
    <property type="term" value="F:RNA binding"/>
    <property type="evidence" value="ECO:0007669"/>
    <property type="project" value="UniProtKB-KW"/>
</dbReference>
<dbReference type="PANTHER" id="PTHR48024:SF17">
    <property type="entry name" value="OS02G0602600 PROTEIN"/>
    <property type="match status" value="1"/>
</dbReference>
<evidence type="ECO:0000313" key="3">
    <source>
        <dbReference type="Proteomes" id="UP000233837"/>
    </source>
</evidence>